<evidence type="ECO:0000256" key="21">
    <source>
        <dbReference type="ARBA" id="ARBA00049416"/>
    </source>
</evidence>
<evidence type="ECO:0000256" key="22">
    <source>
        <dbReference type="SAM" id="MobiDB-lite"/>
    </source>
</evidence>
<keyword evidence="14" id="KW-0804">Transcription</keyword>
<evidence type="ECO:0000313" key="24">
    <source>
        <dbReference type="EMBL" id="KAK7108352.1"/>
    </source>
</evidence>
<feature type="region of interest" description="Disordered" evidence="22">
    <location>
        <begin position="64"/>
        <end position="84"/>
    </location>
</feature>
<dbReference type="PRINTS" id="PR01270">
    <property type="entry name" value="HDASUPER"/>
</dbReference>
<keyword evidence="9" id="KW-0678">Repressor</keyword>
<keyword evidence="7" id="KW-0158">Chromosome</keyword>
<evidence type="ECO:0000256" key="9">
    <source>
        <dbReference type="ARBA" id="ARBA00022491"/>
    </source>
</evidence>
<dbReference type="PANTHER" id="PTHR10625">
    <property type="entry name" value="HISTONE DEACETYLASE HDAC1-RELATED"/>
    <property type="match status" value="1"/>
</dbReference>
<evidence type="ECO:0000256" key="14">
    <source>
        <dbReference type="ARBA" id="ARBA00023163"/>
    </source>
</evidence>
<feature type="compositionally biased region" description="Basic and acidic residues" evidence="22">
    <location>
        <begin position="68"/>
        <end position="84"/>
    </location>
</feature>
<evidence type="ECO:0000256" key="2">
    <source>
        <dbReference type="ARBA" id="ARBA00004123"/>
    </source>
</evidence>
<comment type="catalytic activity">
    <reaction evidence="20">
        <text>N(6)-(2E)-butenoyl-L-lysyl-[protein] + H2O = (2E)-2-butenoate + L-lysyl-[protein]</text>
        <dbReference type="Rhea" id="RHEA:69172"/>
        <dbReference type="Rhea" id="RHEA-COMP:9752"/>
        <dbReference type="Rhea" id="RHEA-COMP:13707"/>
        <dbReference type="ChEBI" id="CHEBI:15377"/>
        <dbReference type="ChEBI" id="CHEBI:29969"/>
        <dbReference type="ChEBI" id="CHEBI:35899"/>
        <dbReference type="ChEBI" id="CHEBI:137954"/>
    </reaction>
    <physiologicalReaction direction="left-to-right" evidence="20">
        <dbReference type="Rhea" id="RHEA:69173"/>
    </physiologicalReaction>
</comment>
<dbReference type="GO" id="GO:0005694">
    <property type="term" value="C:chromosome"/>
    <property type="evidence" value="ECO:0007669"/>
    <property type="project" value="UniProtKB-SubCell"/>
</dbReference>
<evidence type="ECO:0000256" key="5">
    <source>
        <dbReference type="ARBA" id="ARBA00006457"/>
    </source>
</evidence>
<dbReference type="InterPro" id="IPR000286">
    <property type="entry name" value="HDACs"/>
</dbReference>
<evidence type="ECO:0000256" key="4">
    <source>
        <dbReference type="ARBA" id="ARBA00004496"/>
    </source>
</evidence>
<evidence type="ECO:0000256" key="7">
    <source>
        <dbReference type="ARBA" id="ARBA00022454"/>
    </source>
</evidence>
<dbReference type="SUPFAM" id="SSF52768">
    <property type="entry name" value="Arginase/deacetylase"/>
    <property type="match status" value="1"/>
</dbReference>
<evidence type="ECO:0000256" key="15">
    <source>
        <dbReference type="ARBA" id="ARBA00023242"/>
    </source>
</evidence>
<feature type="region of interest" description="Disordered" evidence="22">
    <location>
        <begin position="210"/>
        <end position="296"/>
    </location>
</feature>
<evidence type="ECO:0000256" key="19">
    <source>
        <dbReference type="ARBA" id="ARBA00049136"/>
    </source>
</evidence>
<evidence type="ECO:0000256" key="1">
    <source>
        <dbReference type="ARBA" id="ARBA00001968"/>
    </source>
</evidence>
<dbReference type="GO" id="GO:0141221">
    <property type="term" value="F:histone deacetylase activity, hydrolytic mechanism"/>
    <property type="evidence" value="ECO:0007669"/>
    <property type="project" value="UniProtKB-EC"/>
</dbReference>
<dbReference type="InterPro" id="IPR003084">
    <property type="entry name" value="HDAC_I/II"/>
</dbReference>
<evidence type="ECO:0000313" key="25">
    <source>
        <dbReference type="Proteomes" id="UP001374579"/>
    </source>
</evidence>
<comment type="catalytic activity">
    <reaction evidence="21">
        <text>N(6)-acetyl-L-lysyl-[histone] + H2O = L-lysyl-[histone] + acetate</text>
        <dbReference type="Rhea" id="RHEA:58196"/>
        <dbReference type="Rhea" id="RHEA-COMP:9845"/>
        <dbReference type="Rhea" id="RHEA-COMP:11338"/>
        <dbReference type="ChEBI" id="CHEBI:15377"/>
        <dbReference type="ChEBI" id="CHEBI:29969"/>
        <dbReference type="ChEBI" id="CHEBI:30089"/>
        <dbReference type="ChEBI" id="CHEBI:61930"/>
        <dbReference type="EC" id="3.5.1.98"/>
    </reaction>
    <physiologicalReaction direction="left-to-right" evidence="21">
        <dbReference type="Rhea" id="RHEA:58197"/>
    </physiologicalReaction>
</comment>
<comment type="catalytic activity">
    <reaction evidence="19">
        <text>N(6)-acetyl-L-lysyl-[protein] + H2O = L-lysyl-[protein] + acetate</text>
        <dbReference type="Rhea" id="RHEA:58108"/>
        <dbReference type="Rhea" id="RHEA-COMP:9752"/>
        <dbReference type="Rhea" id="RHEA-COMP:10731"/>
        <dbReference type="ChEBI" id="CHEBI:15377"/>
        <dbReference type="ChEBI" id="CHEBI:29969"/>
        <dbReference type="ChEBI" id="CHEBI:30089"/>
        <dbReference type="ChEBI" id="CHEBI:61930"/>
    </reaction>
    <physiologicalReaction direction="left-to-right" evidence="19">
        <dbReference type="Rhea" id="RHEA:58109"/>
    </physiologicalReaction>
</comment>
<feature type="compositionally biased region" description="Polar residues" evidence="22">
    <location>
        <begin position="255"/>
        <end position="286"/>
    </location>
</feature>
<feature type="region of interest" description="Disordered" evidence="22">
    <location>
        <begin position="98"/>
        <end position="117"/>
    </location>
</feature>
<dbReference type="AlphaFoldDB" id="A0AAN9BMI9"/>
<dbReference type="PANTHER" id="PTHR10625:SF14">
    <property type="entry name" value="HISTONE DEACETYLASE 8"/>
    <property type="match status" value="1"/>
</dbReference>
<evidence type="ECO:0000256" key="3">
    <source>
        <dbReference type="ARBA" id="ARBA00004286"/>
    </source>
</evidence>
<dbReference type="GO" id="GO:0046872">
    <property type="term" value="F:metal ion binding"/>
    <property type="evidence" value="ECO:0007669"/>
    <property type="project" value="UniProtKB-KW"/>
</dbReference>
<accession>A0AAN9BMI9</accession>
<evidence type="ECO:0000256" key="10">
    <source>
        <dbReference type="ARBA" id="ARBA00022723"/>
    </source>
</evidence>
<evidence type="ECO:0000256" key="6">
    <source>
        <dbReference type="ARBA" id="ARBA00012111"/>
    </source>
</evidence>
<reference evidence="24 25" key="1">
    <citation type="submission" date="2024-02" db="EMBL/GenBank/DDBJ databases">
        <title>Chromosome-scale genome assembly of the rough periwinkle Littorina saxatilis.</title>
        <authorList>
            <person name="De Jode A."/>
            <person name="Faria R."/>
            <person name="Formenti G."/>
            <person name="Sims Y."/>
            <person name="Smith T.P."/>
            <person name="Tracey A."/>
            <person name="Wood J.M.D."/>
            <person name="Zagrodzka Z.B."/>
            <person name="Johannesson K."/>
            <person name="Butlin R.K."/>
            <person name="Leder E.H."/>
        </authorList>
    </citation>
    <scope>NUCLEOTIDE SEQUENCE [LARGE SCALE GENOMIC DNA]</scope>
    <source>
        <strain evidence="24">Snail1</strain>
        <tissue evidence="24">Muscle</tissue>
    </source>
</reference>
<keyword evidence="12" id="KW-0156">Chromatin regulator</keyword>
<gene>
    <name evidence="24" type="ORF">V1264_016101</name>
</gene>
<keyword evidence="25" id="KW-1185">Reference proteome</keyword>
<keyword evidence="13" id="KW-0805">Transcription regulation</keyword>
<proteinExistence type="inferred from homology"/>
<organism evidence="24 25">
    <name type="scientific">Littorina saxatilis</name>
    <dbReference type="NCBI Taxonomy" id="31220"/>
    <lineage>
        <taxon>Eukaryota</taxon>
        <taxon>Metazoa</taxon>
        <taxon>Spiralia</taxon>
        <taxon>Lophotrochozoa</taxon>
        <taxon>Mollusca</taxon>
        <taxon>Gastropoda</taxon>
        <taxon>Caenogastropoda</taxon>
        <taxon>Littorinimorpha</taxon>
        <taxon>Littorinoidea</taxon>
        <taxon>Littorinidae</taxon>
        <taxon>Littorina</taxon>
    </lineage>
</organism>
<dbReference type="GO" id="GO:0005737">
    <property type="term" value="C:cytoplasm"/>
    <property type="evidence" value="ECO:0007669"/>
    <property type="project" value="UniProtKB-SubCell"/>
</dbReference>
<dbReference type="GO" id="GO:0031507">
    <property type="term" value="P:heterochromatin formation"/>
    <property type="evidence" value="ECO:0007669"/>
    <property type="project" value="TreeGrafter"/>
</dbReference>
<keyword evidence="11" id="KW-0378">Hydrolase</keyword>
<evidence type="ECO:0000256" key="18">
    <source>
        <dbReference type="ARBA" id="ARBA00042783"/>
    </source>
</evidence>
<keyword evidence="15" id="KW-0539">Nucleus</keyword>
<evidence type="ECO:0000256" key="17">
    <source>
        <dbReference type="ARBA" id="ARBA00041964"/>
    </source>
</evidence>
<evidence type="ECO:0000259" key="23">
    <source>
        <dbReference type="Pfam" id="PF00850"/>
    </source>
</evidence>
<dbReference type="Proteomes" id="UP001374579">
    <property type="component" value="Unassembled WGS sequence"/>
</dbReference>
<dbReference type="InterPro" id="IPR023696">
    <property type="entry name" value="Ureohydrolase_dom_sf"/>
</dbReference>
<evidence type="ECO:0000256" key="13">
    <source>
        <dbReference type="ARBA" id="ARBA00023015"/>
    </source>
</evidence>
<name>A0AAN9BMI9_9CAEN</name>
<keyword evidence="10" id="KW-0479">Metal-binding</keyword>
<feature type="domain" description="Histone deacetylase" evidence="23">
    <location>
        <begin position="322"/>
        <end position="611"/>
    </location>
</feature>
<sequence>MASETDCVQELDSVWPKADAKSKCLESVFTKSKKRAFSFDEFEDEPPVSQLKFRRSFGSSSKLQVIPEHIDEGGEGDNSKKLKEPSDTCAINKENVPSADHACKQQSESNPGVIENDPCVDEFDSVWSKVDINSKSSEASNESFVTKTKKRAFSFDDIEDEPPVSQLKLQRCINSTSQLQVIPEHTDEGSDPVKLGLGDTRENCGIYKENSQFASPDKQQGECNTKISYSGFSSGQETENSNSKDFNEDSIALSGMQNSQGQACNTSEQVKLESNSTSELNKNTGQETKHENAGTSVLDSDQSVVYVHSQQLIDHCNQLPRIPERAGMVHSLIEALDLLQFLVVVAPTQAAEEEVTKFHSRDYVEFLQRINQHEDVEKIDPEDAEQYGLTYDCPVQQGVYDCAALVAGATMTAAEALCEGRCRIAINWCGGWHHAQRSEASGFCYINDIVLGILKLRQKFSRVLYVDLDLHHGDGVENAFNTTSHVMTVSFHKHDVGFFPGSGSINDIGSRGGKYYSVNVPLKDGIGDTEFFQVFRRVMTSVRECYNPEVVVCQCGADGLAGDPMSSFNLTLTSYRYCLYFLMMWKIPLLLLGGGGYHYANTARCWASLTALTVARKPPQDVPDHKYFPDYGPDYELTVEAGNRKNHNTSSDLANTCRIVTENLQKIKGLLGQCQ</sequence>
<comment type="subcellular location">
    <subcellularLocation>
        <location evidence="3">Chromosome</location>
    </subcellularLocation>
    <subcellularLocation>
        <location evidence="4">Cytoplasm</location>
    </subcellularLocation>
    <subcellularLocation>
        <location evidence="2">Nucleus</location>
    </subcellularLocation>
</comment>
<dbReference type="EC" id="3.5.1.98" evidence="6"/>
<comment type="caution">
    <text evidence="24">The sequence shown here is derived from an EMBL/GenBank/DDBJ whole genome shotgun (WGS) entry which is preliminary data.</text>
</comment>
<comment type="similarity">
    <text evidence="5">Belongs to the histone deacetylase family. HD type 1 subfamily.</text>
</comment>
<dbReference type="GO" id="GO:0005634">
    <property type="term" value="C:nucleus"/>
    <property type="evidence" value="ECO:0007669"/>
    <property type="project" value="UniProtKB-SubCell"/>
</dbReference>
<evidence type="ECO:0000256" key="16">
    <source>
        <dbReference type="ARBA" id="ARBA00040347"/>
    </source>
</evidence>
<dbReference type="Pfam" id="PF00850">
    <property type="entry name" value="Hist_deacetyl"/>
    <property type="match status" value="1"/>
</dbReference>
<comment type="cofactor">
    <cofactor evidence="1">
        <name>a divalent metal cation</name>
        <dbReference type="ChEBI" id="CHEBI:60240"/>
    </cofactor>
</comment>
<dbReference type="Gene3D" id="3.40.800.20">
    <property type="entry name" value="Histone deacetylase domain"/>
    <property type="match status" value="1"/>
</dbReference>
<dbReference type="EMBL" id="JBAMIC010000004">
    <property type="protein sequence ID" value="KAK7108352.1"/>
    <property type="molecule type" value="Genomic_DNA"/>
</dbReference>
<dbReference type="FunFam" id="3.40.800.20:FF:000006">
    <property type="entry name" value="Histone deacetylase 8"/>
    <property type="match status" value="1"/>
</dbReference>
<keyword evidence="8" id="KW-0963">Cytoplasm</keyword>
<evidence type="ECO:0000256" key="8">
    <source>
        <dbReference type="ARBA" id="ARBA00022490"/>
    </source>
</evidence>
<evidence type="ECO:0000256" key="20">
    <source>
        <dbReference type="ARBA" id="ARBA00049193"/>
    </source>
</evidence>
<protein>
    <recommendedName>
        <fullName evidence="16">Histone deacetylase 8</fullName>
        <ecNumber evidence="6">3.5.1.98</ecNumber>
    </recommendedName>
    <alternativeName>
        <fullName evidence="17">Protein deacetylase HDAC8</fullName>
    </alternativeName>
    <alternativeName>
        <fullName evidence="18">Protein decrotonylase HDAC8</fullName>
    </alternativeName>
</protein>
<dbReference type="InterPro" id="IPR037138">
    <property type="entry name" value="His_deacetylse_dom_sf"/>
</dbReference>
<feature type="compositionally biased region" description="Polar residues" evidence="22">
    <location>
        <begin position="210"/>
        <end position="244"/>
    </location>
</feature>
<dbReference type="PRINTS" id="PR01271">
    <property type="entry name" value="HISDACETLASE"/>
</dbReference>
<evidence type="ECO:0000256" key="11">
    <source>
        <dbReference type="ARBA" id="ARBA00022801"/>
    </source>
</evidence>
<evidence type="ECO:0000256" key="12">
    <source>
        <dbReference type="ARBA" id="ARBA00022853"/>
    </source>
</evidence>
<dbReference type="InterPro" id="IPR023801">
    <property type="entry name" value="His_deacetylse_dom"/>
</dbReference>